<dbReference type="PANTHER" id="PTHR47372:SF11">
    <property type="entry name" value="RE19971P"/>
    <property type="match status" value="1"/>
</dbReference>
<sequence>MSQYETTTITPGEQQTGLTTEESYDNIDPNSPNYQGSEKKSGILGKLKDKTKKAGSKIKSKVGKKKNTDGTPTTPTGAVGEEEDDEEDGSDDLSSPAVQTTPYTGPASVPREFGTYPSQGKSGSQETDSTPPDMSGLSLNDSSTPSATDKASEMSQGAKDAMYGGAAATAGAVGVGAMSNDDDNDEKPVTEKASDASSDAAGKAEEFGRGGYNRAGETKDAVAEKGSEAVDQTKDTAYGTKDAAQSKAADLNNATDDSETYTEKASNTATAAKDTVADKLGMNQSSQGPSVMDQAKGYFGSAVDTTKEKTGMNQPSQGPSVVDQAKGYFGSAVDTTKEKTGMNQPSQGPSLMDQAKGYFGSTVDTTKDKTGTGVDTTKDYAAGAKDTTMDTTGSAADTTKDYASSAYDNTANAAQGATDTTKDYASSAYDKTADAAQGTTDTTKDYATRAKDTVADATTPKDEHKALSEKITDSLSGLTAPANTPTGAAHDETNPGILGKLTGMLGYPQKAPESHPHDAGVTPSDTTTTTATQ</sequence>
<gene>
    <name evidence="2" type="ORF">KC19_12G028100</name>
</gene>
<proteinExistence type="predicted"/>
<evidence type="ECO:0000313" key="2">
    <source>
        <dbReference type="EMBL" id="KAG0553652.1"/>
    </source>
</evidence>
<feature type="compositionally biased region" description="Polar residues" evidence="1">
    <location>
        <begin position="116"/>
        <end position="155"/>
    </location>
</feature>
<reference evidence="2" key="1">
    <citation type="submission" date="2020-06" db="EMBL/GenBank/DDBJ databases">
        <title>WGS assembly of Ceratodon purpureus strain R40.</title>
        <authorList>
            <person name="Carey S.B."/>
            <person name="Jenkins J."/>
            <person name="Shu S."/>
            <person name="Lovell J.T."/>
            <person name="Sreedasyam A."/>
            <person name="Maumus F."/>
            <person name="Tiley G.P."/>
            <person name="Fernandez-Pozo N."/>
            <person name="Barry K."/>
            <person name="Chen C."/>
            <person name="Wang M."/>
            <person name="Lipzen A."/>
            <person name="Daum C."/>
            <person name="Saski C.A."/>
            <person name="Payton A.C."/>
            <person name="Mcbreen J.C."/>
            <person name="Conrad R.E."/>
            <person name="Kollar L.M."/>
            <person name="Olsson S."/>
            <person name="Huttunen S."/>
            <person name="Landis J.B."/>
            <person name="Wickett N.J."/>
            <person name="Johnson M.G."/>
            <person name="Rensing S.A."/>
            <person name="Grimwood J."/>
            <person name="Schmutz J."/>
            <person name="Mcdaniel S.F."/>
        </authorList>
    </citation>
    <scope>NUCLEOTIDE SEQUENCE</scope>
    <source>
        <strain evidence="2">R40</strain>
    </source>
</reference>
<feature type="compositionally biased region" description="Polar residues" evidence="1">
    <location>
        <begin position="1"/>
        <end position="21"/>
    </location>
</feature>
<feature type="compositionally biased region" description="Basic and acidic residues" evidence="1">
    <location>
        <begin position="216"/>
        <end position="234"/>
    </location>
</feature>
<dbReference type="AlphaFoldDB" id="A0A8T0G8P7"/>
<dbReference type="PANTHER" id="PTHR47372">
    <property type="entry name" value="DAUER UP-REGULATED-RELATED"/>
    <property type="match status" value="1"/>
</dbReference>
<feature type="compositionally biased region" description="Basic residues" evidence="1">
    <location>
        <begin position="49"/>
        <end position="65"/>
    </location>
</feature>
<feature type="compositionally biased region" description="Polar residues" evidence="1">
    <location>
        <begin position="473"/>
        <end position="486"/>
    </location>
</feature>
<feature type="compositionally biased region" description="Polar residues" evidence="1">
    <location>
        <begin position="410"/>
        <end position="419"/>
    </location>
</feature>
<name>A0A8T0G8P7_CERPU</name>
<keyword evidence="3" id="KW-1185">Reference proteome</keyword>
<dbReference type="EMBL" id="CM026433">
    <property type="protein sequence ID" value="KAG0553652.1"/>
    <property type="molecule type" value="Genomic_DNA"/>
</dbReference>
<feature type="region of interest" description="Disordered" evidence="1">
    <location>
        <begin position="175"/>
        <end position="357"/>
    </location>
</feature>
<comment type="caution">
    <text evidence="2">The sequence shown here is derived from an EMBL/GenBank/DDBJ whole genome shotgun (WGS) entry which is preliminary data.</text>
</comment>
<accession>A0A8T0G8P7</accession>
<feature type="region of interest" description="Disordered" evidence="1">
    <location>
        <begin position="1"/>
        <end position="159"/>
    </location>
</feature>
<feature type="region of interest" description="Disordered" evidence="1">
    <location>
        <begin position="410"/>
        <end position="533"/>
    </location>
</feature>
<evidence type="ECO:0000256" key="1">
    <source>
        <dbReference type="SAM" id="MobiDB-lite"/>
    </source>
</evidence>
<protein>
    <submittedName>
        <fullName evidence="2">Uncharacterized protein</fullName>
    </submittedName>
</protein>
<evidence type="ECO:0000313" key="3">
    <source>
        <dbReference type="Proteomes" id="UP000822688"/>
    </source>
</evidence>
<dbReference type="Proteomes" id="UP000822688">
    <property type="component" value="Chromosome 12"/>
</dbReference>
<feature type="compositionally biased region" description="Basic and acidic residues" evidence="1">
    <location>
        <begin position="442"/>
        <end position="472"/>
    </location>
</feature>
<organism evidence="2 3">
    <name type="scientific">Ceratodon purpureus</name>
    <name type="common">Fire moss</name>
    <name type="synonym">Dicranum purpureum</name>
    <dbReference type="NCBI Taxonomy" id="3225"/>
    <lineage>
        <taxon>Eukaryota</taxon>
        <taxon>Viridiplantae</taxon>
        <taxon>Streptophyta</taxon>
        <taxon>Embryophyta</taxon>
        <taxon>Bryophyta</taxon>
        <taxon>Bryophytina</taxon>
        <taxon>Bryopsida</taxon>
        <taxon>Dicranidae</taxon>
        <taxon>Pseudoditrichales</taxon>
        <taxon>Ditrichaceae</taxon>
        <taxon>Ceratodon</taxon>
    </lineage>
</organism>
<dbReference type="Gene3D" id="1.10.287.700">
    <property type="entry name" value="Helix hairpin bin"/>
    <property type="match status" value="1"/>
</dbReference>
<feature type="compositionally biased region" description="Acidic residues" evidence="1">
    <location>
        <begin position="80"/>
        <end position="91"/>
    </location>
</feature>